<dbReference type="InterPro" id="IPR001214">
    <property type="entry name" value="SET_dom"/>
</dbReference>
<dbReference type="PANTHER" id="PTHR47332">
    <property type="entry name" value="SET DOMAIN-CONTAINING PROTEIN 5"/>
    <property type="match status" value="1"/>
</dbReference>
<gene>
    <name evidence="2" type="ORF">CPLU01_10170</name>
</gene>
<dbReference type="CDD" id="cd20071">
    <property type="entry name" value="SET_SMYD"/>
    <property type="match status" value="1"/>
</dbReference>
<accession>A0A8H6K6C2</accession>
<dbReference type="EMBL" id="WIGO01000170">
    <property type="protein sequence ID" value="KAF6825592.1"/>
    <property type="molecule type" value="Genomic_DNA"/>
</dbReference>
<dbReference type="PANTHER" id="PTHR47332:SF4">
    <property type="entry name" value="SET DOMAIN-CONTAINING PROTEIN 5"/>
    <property type="match status" value="1"/>
</dbReference>
<organism evidence="2 3">
    <name type="scientific">Colletotrichum plurivorum</name>
    <dbReference type="NCBI Taxonomy" id="2175906"/>
    <lineage>
        <taxon>Eukaryota</taxon>
        <taxon>Fungi</taxon>
        <taxon>Dikarya</taxon>
        <taxon>Ascomycota</taxon>
        <taxon>Pezizomycotina</taxon>
        <taxon>Sordariomycetes</taxon>
        <taxon>Hypocreomycetidae</taxon>
        <taxon>Glomerellales</taxon>
        <taxon>Glomerellaceae</taxon>
        <taxon>Colletotrichum</taxon>
        <taxon>Colletotrichum orchidearum species complex</taxon>
    </lineage>
</organism>
<dbReference type="AlphaFoldDB" id="A0A8H6K6C2"/>
<dbReference type="Proteomes" id="UP000654918">
    <property type="component" value="Unassembled WGS sequence"/>
</dbReference>
<evidence type="ECO:0000259" key="1">
    <source>
        <dbReference type="PROSITE" id="PS50280"/>
    </source>
</evidence>
<dbReference type="Gene3D" id="2.170.270.10">
    <property type="entry name" value="SET domain"/>
    <property type="match status" value="1"/>
</dbReference>
<proteinExistence type="predicted"/>
<feature type="domain" description="SET" evidence="1">
    <location>
        <begin position="1"/>
        <end position="101"/>
    </location>
</feature>
<dbReference type="PROSITE" id="PS50280">
    <property type="entry name" value="SET"/>
    <property type="match status" value="1"/>
</dbReference>
<protein>
    <recommendedName>
        <fullName evidence="1">SET domain-containing protein</fullName>
    </recommendedName>
</protein>
<keyword evidence="3" id="KW-1185">Reference proteome</keyword>
<dbReference type="SUPFAM" id="SSF82199">
    <property type="entry name" value="SET domain"/>
    <property type="match status" value="1"/>
</dbReference>
<evidence type="ECO:0000313" key="3">
    <source>
        <dbReference type="Proteomes" id="UP000654918"/>
    </source>
</evidence>
<dbReference type="Pfam" id="PF00856">
    <property type="entry name" value="SET"/>
    <property type="match status" value="1"/>
</dbReference>
<sequence length="272" mass="30485">MEAEHMVGRQVQRLNNAQRAAFYSLHNIHGGGHTRELGIARTNGLPLGADTSEGGIFLEASRINHSCKHNAQNTWNSELGQITIHAIREIEAGEEITISYLAVSATYVAAQAQLRSVFGFTCTCERCSLPESKREKSDTRLLRILYLEEQLGDGFGIVATPLACLRHAHEMKQLMEEEGIQDARVARLYYDAFQIAIANGDEARAKVFAERAYAMRVITEGYDSPDSAKMKAYGERPAAHRLSGTRMKWKQASDQVPRGLEDEAFEKWLWRS</sequence>
<evidence type="ECO:0000313" key="2">
    <source>
        <dbReference type="EMBL" id="KAF6825592.1"/>
    </source>
</evidence>
<reference evidence="2" key="1">
    <citation type="journal article" date="2020" name="Phytopathology">
        <title>Genome Sequence Resources of Colletotrichum truncatum, C. plurivorum, C. musicola, and C. sojae: Four Species Pathogenic to Soybean (Glycine max).</title>
        <authorList>
            <person name="Rogerio F."/>
            <person name="Boufleur T.R."/>
            <person name="Ciampi-Guillardi M."/>
            <person name="Sukno S.A."/>
            <person name="Thon M.R."/>
            <person name="Massola Junior N.S."/>
            <person name="Baroncelli R."/>
        </authorList>
    </citation>
    <scope>NUCLEOTIDE SEQUENCE</scope>
    <source>
        <strain evidence="2">LFN00145</strain>
    </source>
</reference>
<dbReference type="InterPro" id="IPR053185">
    <property type="entry name" value="SET_domain_protein"/>
</dbReference>
<name>A0A8H6K6C2_9PEZI</name>
<comment type="caution">
    <text evidence="2">The sequence shown here is derived from an EMBL/GenBank/DDBJ whole genome shotgun (WGS) entry which is preliminary data.</text>
</comment>
<dbReference type="InterPro" id="IPR046341">
    <property type="entry name" value="SET_dom_sf"/>
</dbReference>